<protein>
    <recommendedName>
        <fullName evidence="1">HNH nuclease domain-containing protein</fullName>
    </recommendedName>
</protein>
<evidence type="ECO:0000259" key="1">
    <source>
        <dbReference type="Pfam" id="PF13395"/>
    </source>
</evidence>
<comment type="caution">
    <text evidence="2">The sequence shown here is derived from an EMBL/GenBank/DDBJ whole genome shotgun (WGS) entry which is preliminary data.</text>
</comment>
<sequence length="304" mass="34507">MVRLGLPQLPKNSGPDRLGFAKAGFRRLLTDGTDPAELRVGAVFEPDRATATLAAVNEAASTIATMPANFTRFPNSDQRVFEIVRQRRTKATGIELDLQRLQAWGKLVVPGHLWRALCRFGAWIEPMLVAEWNRLMRTYADRMSLPVPLGMAEAALEWREPVRSTSIARLAAERISRSDRQLECIWTGQELPLTRLDIDHCLPWAAWPCSDLWNLGPCDRKVNQRQKRDRVPSAAIFADSRDRIIGWWELAYLANDALSARFEREVAAALPVDGRGDLADIYSALDWRRLRLLQDQRVPEWTAV</sequence>
<keyword evidence="3" id="KW-1185">Reference proteome</keyword>
<dbReference type="Proteomes" id="UP000590524">
    <property type="component" value="Unassembled WGS sequence"/>
</dbReference>
<feature type="domain" description="HNH nuclease" evidence="1">
    <location>
        <begin position="184"/>
        <end position="232"/>
    </location>
</feature>
<accession>A0A7W6PUP3</accession>
<name>A0A7W6PUP3_9SPHN</name>
<organism evidence="2 3">
    <name type="scientific">Sphingobium scionense</name>
    <dbReference type="NCBI Taxonomy" id="1404341"/>
    <lineage>
        <taxon>Bacteria</taxon>
        <taxon>Pseudomonadati</taxon>
        <taxon>Pseudomonadota</taxon>
        <taxon>Alphaproteobacteria</taxon>
        <taxon>Sphingomonadales</taxon>
        <taxon>Sphingomonadaceae</taxon>
        <taxon>Sphingobium</taxon>
    </lineage>
</organism>
<gene>
    <name evidence="2" type="ORF">GGQ90_000150</name>
</gene>
<dbReference type="RefSeq" id="WP_188080358.1">
    <property type="nucleotide sequence ID" value="NZ_JACIEU010000001.1"/>
</dbReference>
<dbReference type="EMBL" id="JACIEU010000001">
    <property type="protein sequence ID" value="MBB4146397.1"/>
    <property type="molecule type" value="Genomic_DNA"/>
</dbReference>
<reference evidence="2 3" key="1">
    <citation type="submission" date="2020-08" db="EMBL/GenBank/DDBJ databases">
        <title>Genomic Encyclopedia of Type Strains, Phase IV (KMG-IV): sequencing the most valuable type-strain genomes for metagenomic binning, comparative biology and taxonomic classification.</title>
        <authorList>
            <person name="Goeker M."/>
        </authorList>
    </citation>
    <scope>NUCLEOTIDE SEQUENCE [LARGE SCALE GENOMIC DNA]</scope>
    <source>
        <strain evidence="2 3">DSM 19371</strain>
    </source>
</reference>
<dbReference type="AlphaFoldDB" id="A0A7W6PUP3"/>
<proteinExistence type="predicted"/>
<evidence type="ECO:0000313" key="2">
    <source>
        <dbReference type="EMBL" id="MBB4146397.1"/>
    </source>
</evidence>
<dbReference type="InterPro" id="IPR003615">
    <property type="entry name" value="HNH_nuc"/>
</dbReference>
<evidence type="ECO:0000313" key="3">
    <source>
        <dbReference type="Proteomes" id="UP000590524"/>
    </source>
</evidence>
<dbReference type="Pfam" id="PF13395">
    <property type="entry name" value="HNH_4"/>
    <property type="match status" value="1"/>
</dbReference>